<evidence type="ECO:0000313" key="3">
    <source>
        <dbReference type="Ensembl" id="ENSHCOP00000013875.1"/>
    </source>
</evidence>
<keyword evidence="1" id="KW-0812">Transmembrane</keyword>
<keyword evidence="4" id="KW-1185">Reference proteome</keyword>
<protein>
    <recommendedName>
        <fullName evidence="2">Fibronectin type-III domain-containing protein</fullName>
    </recommendedName>
</protein>
<dbReference type="Pfam" id="PF00041">
    <property type="entry name" value="fn3"/>
    <property type="match status" value="1"/>
</dbReference>
<dbReference type="InterPro" id="IPR013783">
    <property type="entry name" value="Ig-like_fold"/>
</dbReference>
<feature type="domain" description="Fibronectin type-III" evidence="2">
    <location>
        <begin position="30"/>
        <end position="116"/>
    </location>
</feature>
<accession>A0A3Q3DJN3</accession>
<dbReference type="Proteomes" id="UP000264820">
    <property type="component" value="Unplaced"/>
</dbReference>
<dbReference type="SUPFAM" id="SSF49265">
    <property type="entry name" value="Fibronectin type III"/>
    <property type="match status" value="1"/>
</dbReference>
<dbReference type="AlphaFoldDB" id="A0A3Q3DJN3"/>
<evidence type="ECO:0000259" key="2">
    <source>
        <dbReference type="PROSITE" id="PS50853"/>
    </source>
</evidence>
<name>A0A3Q3DJN3_HIPCM</name>
<dbReference type="CDD" id="cd00063">
    <property type="entry name" value="FN3"/>
    <property type="match status" value="1"/>
</dbReference>
<dbReference type="Ensembl" id="ENSHCOT00000021326.1">
    <property type="protein sequence ID" value="ENSHCOP00000013875.1"/>
    <property type="gene ID" value="ENSHCOG00000017104.1"/>
</dbReference>
<dbReference type="OMA" id="MVTGATH"/>
<feature type="transmembrane region" description="Helical" evidence="1">
    <location>
        <begin position="6"/>
        <end position="26"/>
    </location>
</feature>
<evidence type="ECO:0000313" key="4">
    <source>
        <dbReference type="Proteomes" id="UP000264820"/>
    </source>
</evidence>
<dbReference type="InterPro" id="IPR003961">
    <property type="entry name" value="FN3_dom"/>
</dbReference>
<sequence length="149" mass="16649">LWTCCHLDFSFFFFSLLCLFLAALYVTPEVMDPIQKVKSKDSQTLIVEFNMVTGATHYIVRIQSYDGFYREDTIYSSPAEISSLTPYTAYTLSIMAVNSGGRNQPSPSVTGKTGTVFLLSCLVTFINANNTENMFIICLKKVTSHPILS</sequence>
<proteinExistence type="predicted"/>
<dbReference type="Gene3D" id="2.60.40.10">
    <property type="entry name" value="Immunoglobulins"/>
    <property type="match status" value="1"/>
</dbReference>
<reference evidence="3" key="1">
    <citation type="submission" date="2025-08" db="UniProtKB">
        <authorList>
            <consortium name="Ensembl"/>
        </authorList>
    </citation>
    <scope>IDENTIFICATION</scope>
</reference>
<dbReference type="PROSITE" id="PS50853">
    <property type="entry name" value="FN3"/>
    <property type="match status" value="1"/>
</dbReference>
<evidence type="ECO:0000256" key="1">
    <source>
        <dbReference type="SAM" id="Phobius"/>
    </source>
</evidence>
<keyword evidence="1" id="KW-1133">Transmembrane helix</keyword>
<dbReference type="InterPro" id="IPR036116">
    <property type="entry name" value="FN3_sf"/>
</dbReference>
<dbReference type="PANTHER" id="PTHR47135">
    <property type="entry name" value="FIBRONECTIN TYPE III DOMAIN-CONTAINING PROTEIN 7"/>
    <property type="match status" value="1"/>
</dbReference>
<organism evidence="3 4">
    <name type="scientific">Hippocampus comes</name>
    <name type="common">Tiger tail seahorse</name>
    <dbReference type="NCBI Taxonomy" id="109280"/>
    <lineage>
        <taxon>Eukaryota</taxon>
        <taxon>Metazoa</taxon>
        <taxon>Chordata</taxon>
        <taxon>Craniata</taxon>
        <taxon>Vertebrata</taxon>
        <taxon>Euteleostomi</taxon>
        <taxon>Actinopterygii</taxon>
        <taxon>Neopterygii</taxon>
        <taxon>Teleostei</taxon>
        <taxon>Neoteleostei</taxon>
        <taxon>Acanthomorphata</taxon>
        <taxon>Syngnathiaria</taxon>
        <taxon>Syngnathiformes</taxon>
        <taxon>Syngnathoidei</taxon>
        <taxon>Syngnathidae</taxon>
        <taxon>Hippocampus</taxon>
    </lineage>
</organism>
<reference evidence="3" key="2">
    <citation type="submission" date="2025-09" db="UniProtKB">
        <authorList>
            <consortium name="Ensembl"/>
        </authorList>
    </citation>
    <scope>IDENTIFICATION</scope>
</reference>
<dbReference type="PANTHER" id="PTHR47135:SF1">
    <property type="entry name" value="FIBRONECTIN TYPE III DOMAIN-CONTAINING PROTEIN 7"/>
    <property type="match status" value="1"/>
</dbReference>
<keyword evidence="1" id="KW-0472">Membrane</keyword>